<evidence type="ECO:0000256" key="1">
    <source>
        <dbReference type="ARBA" id="ARBA00004141"/>
    </source>
</evidence>
<evidence type="ECO:0000259" key="6">
    <source>
        <dbReference type="Pfam" id="PF13515"/>
    </source>
</evidence>
<evidence type="ECO:0000256" key="5">
    <source>
        <dbReference type="SAM" id="Phobius"/>
    </source>
</evidence>
<evidence type="ECO:0000256" key="3">
    <source>
        <dbReference type="ARBA" id="ARBA00022989"/>
    </source>
</evidence>
<feature type="transmembrane region" description="Helical" evidence="5">
    <location>
        <begin position="457"/>
        <end position="474"/>
    </location>
</feature>
<dbReference type="Pfam" id="PF13515">
    <property type="entry name" value="FUSC_2"/>
    <property type="match status" value="1"/>
</dbReference>
<feature type="transmembrane region" description="Helical" evidence="5">
    <location>
        <begin position="531"/>
        <end position="549"/>
    </location>
</feature>
<keyword evidence="3 5" id="KW-1133">Transmembrane helix</keyword>
<feature type="transmembrane region" description="Helical" evidence="5">
    <location>
        <begin position="502"/>
        <end position="519"/>
    </location>
</feature>
<evidence type="ECO:0000313" key="7">
    <source>
        <dbReference type="EMBL" id="RKN50176.1"/>
    </source>
</evidence>
<dbReference type="EMBL" id="RBAN01000008">
    <property type="protein sequence ID" value="RKN50176.1"/>
    <property type="molecule type" value="Genomic_DNA"/>
</dbReference>
<keyword evidence="8" id="KW-1185">Reference proteome</keyword>
<evidence type="ECO:0000256" key="2">
    <source>
        <dbReference type="ARBA" id="ARBA00022692"/>
    </source>
</evidence>
<feature type="transmembrane region" description="Helical" evidence="5">
    <location>
        <begin position="111"/>
        <end position="129"/>
    </location>
</feature>
<feature type="transmembrane region" description="Helical" evidence="5">
    <location>
        <begin position="62"/>
        <end position="79"/>
    </location>
</feature>
<evidence type="ECO:0000256" key="4">
    <source>
        <dbReference type="ARBA" id="ARBA00023136"/>
    </source>
</evidence>
<feature type="transmembrane region" description="Helical" evidence="5">
    <location>
        <begin position="413"/>
        <end position="437"/>
    </location>
</feature>
<dbReference type="AlphaFoldDB" id="A0A3A9ZRH9"/>
<dbReference type="InterPro" id="IPR049453">
    <property type="entry name" value="Memb_transporter_dom"/>
</dbReference>
<feature type="transmembrane region" description="Helical" evidence="5">
    <location>
        <begin position="479"/>
        <end position="496"/>
    </location>
</feature>
<sequence>MENDRERGACDGGPGVLGTGLLRWVHHRDPGYVAVRRAARLTLVVSTVFYGSRYGIGNPTLATYALFGAIAMGTFAQLPGSARKRAGILLAALPPAWVLIGMGTALAGNTWAAAAGMLVIGFVVAFAGVGGPRLIGLVGALQLFYILACFPPYQPQTLPERLIGVTLGVTLLAAAEVVLWPDPVPVSYRQRLADAADHLAAFLDLTRETLRGRRDPREREAVHRAASEALARLRLADLPAEQRPIAAGVEDRALRACVASMQVLLVKAARLAAEAPPQGSIPDVATRLLAGCADTTRTAGRSLRRGEPTVTLDDLNARIAASEQARPTSRDGTVLVPQLCVEAATLSVAEQVRILAISARVAAGAPADREDTAARAYQDLFADRPRHPWTLYWQQFRSHLTIRSAPFQSALRLAVALAAARVIAGVLALMHGFWVLLATLTVLRTSAVDTRTALRPAVLGTIGGAVVSGLLMLFANRSVIYVAALPVAMVLAFTVGKLLGPAWAQAFFTLLLTFVFAQLAPGGLQLAEARLVNVLLGGAVGVLAGVFMWPRGTRRELRRNAAVALRASGEVLVGVVEAVLGGERPDGALERGRRAVVLADASYAQYHAERPDPGTSRVDWPSVLAAGHHALQGAESTLYRNPPGCLTGWPETAAQLRGAVGRLRSAYDRTAEQLVRGDVPEPGVTPIRCVDELSGIRPMLDERGDGNAMRHLAEIQLLLANCTDGLTRLSPPAPLRPEVARPGERS</sequence>
<comment type="caution">
    <text evidence="7">The sequence shown here is derived from an EMBL/GenBank/DDBJ whole genome shotgun (WGS) entry which is preliminary data.</text>
</comment>
<feature type="domain" description="Integral membrane bound transporter" evidence="6">
    <location>
        <begin position="422"/>
        <end position="543"/>
    </location>
</feature>
<dbReference type="GO" id="GO:0016020">
    <property type="term" value="C:membrane"/>
    <property type="evidence" value="ECO:0007669"/>
    <property type="project" value="UniProtKB-SubCell"/>
</dbReference>
<dbReference type="Proteomes" id="UP000279968">
    <property type="component" value="Unassembled WGS sequence"/>
</dbReference>
<proteinExistence type="predicted"/>
<keyword evidence="2 5" id="KW-0812">Transmembrane</keyword>
<feature type="transmembrane region" description="Helical" evidence="5">
    <location>
        <begin position="86"/>
        <end position="105"/>
    </location>
</feature>
<feature type="transmembrane region" description="Helical" evidence="5">
    <location>
        <begin position="161"/>
        <end position="181"/>
    </location>
</feature>
<accession>A0A3A9ZRH9</accession>
<evidence type="ECO:0000313" key="8">
    <source>
        <dbReference type="Proteomes" id="UP000279968"/>
    </source>
</evidence>
<comment type="subcellular location">
    <subcellularLocation>
        <location evidence="1">Membrane</location>
        <topology evidence="1">Multi-pass membrane protein</topology>
    </subcellularLocation>
</comment>
<protein>
    <submittedName>
        <fullName evidence="7">FUSC family protein</fullName>
    </submittedName>
</protein>
<keyword evidence="4 5" id="KW-0472">Membrane</keyword>
<name>A0A3A9ZRH9_9ACTN</name>
<organism evidence="7 8">
    <name type="scientific">Micromonospora costi</name>
    <dbReference type="NCBI Taxonomy" id="1530042"/>
    <lineage>
        <taxon>Bacteria</taxon>
        <taxon>Bacillati</taxon>
        <taxon>Actinomycetota</taxon>
        <taxon>Actinomycetes</taxon>
        <taxon>Micromonosporales</taxon>
        <taxon>Micromonosporaceae</taxon>
        <taxon>Micromonospora</taxon>
    </lineage>
</organism>
<gene>
    <name evidence="7" type="ORF">D7193_30460</name>
</gene>
<reference evidence="7 8" key="1">
    <citation type="journal article" date="2015" name="Int. J. Syst. Evol. Microbiol.">
        <title>Micromonospora costi sp. nov., isolated from a leaf of Costus speciosus.</title>
        <authorList>
            <person name="Thawai C."/>
        </authorList>
    </citation>
    <scope>NUCLEOTIDE SEQUENCE [LARGE SCALE GENOMIC DNA]</scope>
    <source>
        <strain evidence="7 8">CS1-12</strain>
    </source>
</reference>